<feature type="transmembrane region" description="Helical" evidence="1">
    <location>
        <begin position="505"/>
        <end position="524"/>
    </location>
</feature>
<gene>
    <name evidence="2" type="ORF">L207DRAFT_547848</name>
</gene>
<evidence type="ECO:0000313" key="2">
    <source>
        <dbReference type="EMBL" id="PMD33904.1"/>
    </source>
</evidence>
<dbReference type="OrthoDB" id="5428055at2759"/>
<organism evidence="2 3">
    <name type="scientific">Hyaloscypha variabilis (strain UAMH 11265 / GT02V1 / F)</name>
    <name type="common">Meliniomyces variabilis</name>
    <dbReference type="NCBI Taxonomy" id="1149755"/>
    <lineage>
        <taxon>Eukaryota</taxon>
        <taxon>Fungi</taxon>
        <taxon>Dikarya</taxon>
        <taxon>Ascomycota</taxon>
        <taxon>Pezizomycotina</taxon>
        <taxon>Leotiomycetes</taxon>
        <taxon>Helotiales</taxon>
        <taxon>Hyaloscyphaceae</taxon>
        <taxon>Hyaloscypha</taxon>
        <taxon>Hyaloscypha variabilis</taxon>
    </lineage>
</organism>
<feature type="transmembrane region" description="Helical" evidence="1">
    <location>
        <begin position="530"/>
        <end position="550"/>
    </location>
</feature>
<name>A0A2J6R5Y3_HYAVF</name>
<keyword evidence="1" id="KW-0472">Membrane</keyword>
<evidence type="ECO:0000313" key="3">
    <source>
        <dbReference type="Proteomes" id="UP000235786"/>
    </source>
</evidence>
<keyword evidence="1" id="KW-0812">Transmembrane</keyword>
<protein>
    <submittedName>
        <fullName evidence="2">Uncharacterized protein</fullName>
    </submittedName>
</protein>
<proteinExistence type="predicted"/>
<reference evidence="2 3" key="1">
    <citation type="submission" date="2016-04" db="EMBL/GenBank/DDBJ databases">
        <title>A degradative enzymes factory behind the ericoid mycorrhizal symbiosis.</title>
        <authorList>
            <consortium name="DOE Joint Genome Institute"/>
            <person name="Martino E."/>
            <person name="Morin E."/>
            <person name="Grelet G."/>
            <person name="Kuo A."/>
            <person name="Kohler A."/>
            <person name="Daghino S."/>
            <person name="Barry K."/>
            <person name="Choi C."/>
            <person name="Cichocki N."/>
            <person name="Clum A."/>
            <person name="Copeland A."/>
            <person name="Hainaut M."/>
            <person name="Haridas S."/>
            <person name="Labutti K."/>
            <person name="Lindquist E."/>
            <person name="Lipzen A."/>
            <person name="Khouja H.-R."/>
            <person name="Murat C."/>
            <person name="Ohm R."/>
            <person name="Olson A."/>
            <person name="Spatafora J."/>
            <person name="Veneault-Fourrey C."/>
            <person name="Henrissat B."/>
            <person name="Grigoriev I."/>
            <person name="Martin F."/>
            <person name="Perotto S."/>
        </authorList>
    </citation>
    <scope>NUCLEOTIDE SEQUENCE [LARGE SCALE GENOMIC DNA]</scope>
    <source>
        <strain evidence="2 3">F</strain>
    </source>
</reference>
<dbReference type="EMBL" id="KZ613955">
    <property type="protein sequence ID" value="PMD33904.1"/>
    <property type="molecule type" value="Genomic_DNA"/>
</dbReference>
<dbReference type="AlphaFoldDB" id="A0A2J6R5Y3"/>
<keyword evidence="3" id="KW-1185">Reference proteome</keyword>
<accession>A0A2J6R5Y3</accession>
<keyword evidence="1" id="KW-1133">Transmembrane helix</keyword>
<dbReference type="Proteomes" id="UP000235786">
    <property type="component" value="Unassembled WGS sequence"/>
</dbReference>
<evidence type="ECO:0000256" key="1">
    <source>
        <dbReference type="SAM" id="Phobius"/>
    </source>
</evidence>
<sequence>MSSQRSKRQRAQPISEDRHYGYYPLNCFQNVWYDCFLIHHDLTGKDDKPAFEIRRSLGGVEGDLEILLQTSDNSGSASKADGVKRYCKYGPDLQAVEQGIGESGTRRGAWVDDRNSPHLTGIGDVRLCGTWLTATGLLRYLKQGRYELKDQPDAERRLIHISDLTPDMIHALAATATALKIPVLQDAICKHVALRSSIRIQIPSDGFPSFQMEFHLPFFALRSGPQSNDLPSDVSGTLLRKYEGLTLLIHDPSGSVQQEDYRIYESQVSCVVHGFDEWQWTCYSFVDNREENDPEDEVNEDSNSQLDRADITYDVDDEDPILLLLDSKKWPIWRPREYFLKAFEMQIRKFRTEWTTLVDKLEEDRTEYIRQHTFTSSDSRQGTRPAEELNTAFHWTRLRMDLVTKLQCMLSGTMREWNAFISLDGGVGYFSDLDELPLDPGRFGPAGQSLRSIKRTFGELENVQQSLSSLKESLARDFSMLKILLSLEGNAATENSAFIAKFTTWVLYPYFLAAGMFSMQPTVIPFELKFRSFVISMAMLMVAMFVIQYLMKRWATWKNQATLWMKMRELDEEKDEEAETFSA</sequence>